<reference evidence="15" key="3">
    <citation type="submission" date="2025-08" db="UniProtKB">
        <authorList>
            <consortium name="RefSeq"/>
        </authorList>
    </citation>
    <scope>IDENTIFICATION</scope>
    <source>
        <strain evidence="15">17A/GY</strain>
        <tissue evidence="15">Liver</tissue>
    </source>
</reference>
<dbReference type="OrthoDB" id="426657at2759"/>
<keyword evidence="7 11" id="KW-0863">Zinc-finger</keyword>
<dbReference type="GO" id="GO:0006302">
    <property type="term" value="P:double-strand break repair"/>
    <property type="evidence" value="ECO:0007669"/>
    <property type="project" value="TreeGrafter"/>
</dbReference>
<evidence type="ECO:0000256" key="1">
    <source>
        <dbReference type="ARBA" id="ARBA00000900"/>
    </source>
</evidence>
<dbReference type="RefSeq" id="XP_027288502.1">
    <property type="nucleotide sequence ID" value="XM_027432701.1"/>
</dbReference>
<dbReference type="PROSITE" id="PS50089">
    <property type="entry name" value="ZF_RING_2"/>
    <property type="match status" value="1"/>
</dbReference>
<feature type="compositionally biased region" description="Low complexity" evidence="12">
    <location>
        <begin position="310"/>
        <end position="330"/>
    </location>
</feature>
<dbReference type="InterPro" id="IPR001841">
    <property type="entry name" value="Znf_RING"/>
</dbReference>
<keyword evidence="4" id="KW-0808">Transferase</keyword>
<dbReference type="AlphaFoldDB" id="A0A9J7GPU1"/>
<dbReference type="EC" id="2.3.2.27" evidence="3"/>
<dbReference type="GO" id="GO:0061630">
    <property type="term" value="F:ubiquitin protein ligase activity"/>
    <property type="evidence" value="ECO:0007669"/>
    <property type="project" value="UniProtKB-EC"/>
</dbReference>
<evidence type="ECO:0000256" key="8">
    <source>
        <dbReference type="ARBA" id="ARBA00022786"/>
    </source>
</evidence>
<evidence type="ECO:0000256" key="9">
    <source>
        <dbReference type="ARBA" id="ARBA00022833"/>
    </source>
</evidence>
<evidence type="ECO:0000256" key="5">
    <source>
        <dbReference type="ARBA" id="ARBA00022723"/>
    </source>
</evidence>
<keyword evidence="9" id="KW-0862">Zinc</keyword>
<keyword evidence="14" id="KW-1185">Reference proteome</keyword>
<dbReference type="SMART" id="SM00184">
    <property type="entry name" value="RING"/>
    <property type="match status" value="1"/>
</dbReference>
<feature type="region of interest" description="Disordered" evidence="12">
    <location>
        <begin position="300"/>
        <end position="382"/>
    </location>
</feature>
<feature type="region of interest" description="Disordered" evidence="12">
    <location>
        <begin position="176"/>
        <end position="248"/>
    </location>
</feature>
<gene>
    <name evidence="15" type="primary">LOC103159657</name>
</gene>
<dbReference type="Gene3D" id="3.30.40.10">
    <property type="entry name" value="Zinc/RING finger domain, C3HC4 (zinc finger)"/>
    <property type="match status" value="1"/>
</dbReference>
<evidence type="ECO:0000313" key="15">
    <source>
        <dbReference type="RefSeq" id="XP_027288502.1"/>
    </source>
</evidence>
<keyword evidence="5" id="KW-0479">Metal-binding</keyword>
<evidence type="ECO:0000313" key="14">
    <source>
        <dbReference type="Proteomes" id="UP001108280"/>
    </source>
</evidence>
<dbReference type="CDD" id="cd22265">
    <property type="entry name" value="UDM1_RNF168"/>
    <property type="match status" value="1"/>
</dbReference>
<dbReference type="Proteomes" id="UP001108280">
    <property type="component" value="Chromosome X"/>
</dbReference>
<dbReference type="InterPro" id="IPR051657">
    <property type="entry name" value="RNF168/RNF169_E3_ubiq-ligase"/>
</dbReference>
<keyword evidence="6" id="KW-0227">DNA damage</keyword>
<dbReference type="GO" id="GO:0008270">
    <property type="term" value="F:zinc ion binding"/>
    <property type="evidence" value="ECO:0007669"/>
    <property type="project" value="UniProtKB-KW"/>
</dbReference>
<dbReference type="RefSeq" id="XP_007650250.1">
    <property type="nucleotide sequence ID" value="XM_007652060.1"/>
</dbReference>
<dbReference type="Pfam" id="PF13920">
    <property type="entry name" value="zf-C3HC4_3"/>
    <property type="match status" value="1"/>
</dbReference>
<evidence type="ECO:0000256" key="11">
    <source>
        <dbReference type="PROSITE-ProRule" id="PRU00175"/>
    </source>
</evidence>
<protein>
    <recommendedName>
        <fullName evidence="3">RING-type E3 ubiquitin transferase</fullName>
        <ecNumber evidence="3">2.3.2.27</ecNumber>
    </recommendedName>
</protein>
<feature type="compositionally biased region" description="Polar residues" evidence="12">
    <location>
        <begin position="211"/>
        <end position="220"/>
    </location>
</feature>
<keyword evidence="8" id="KW-0833">Ubl conjugation pathway</keyword>
<accession>A0A9J7GPU1</accession>
<dbReference type="SUPFAM" id="SSF57850">
    <property type="entry name" value="RING/U-box"/>
    <property type="match status" value="1"/>
</dbReference>
<comment type="subcellular location">
    <subcellularLocation>
        <location evidence="2">Nucleus</location>
    </subcellularLocation>
</comment>
<evidence type="ECO:0000256" key="4">
    <source>
        <dbReference type="ARBA" id="ARBA00022679"/>
    </source>
</evidence>
<dbReference type="KEGG" id="cge:103159657"/>
<evidence type="ECO:0000256" key="10">
    <source>
        <dbReference type="ARBA" id="ARBA00023242"/>
    </source>
</evidence>
<evidence type="ECO:0000256" key="2">
    <source>
        <dbReference type="ARBA" id="ARBA00004123"/>
    </source>
</evidence>
<comment type="catalytic activity">
    <reaction evidence="1">
        <text>S-ubiquitinyl-[E2 ubiquitin-conjugating enzyme]-L-cysteine + [acceptor protein]-L-lysine = [E2 ubiquitin-conjugating enzyme]-L-cysteine + N(6)-ubiquitinyl-[acceptor protein]-L-lysine.</text>
        <dbReference type="EC" id="2.3.2.27"/>
    </reaction>
</comment>
<reference evidence="14" key="1">
    <citation type="journal article" date="2018" name="Biotechnol. Bioeng.">
        <title>A reference genome of the Chinese hamster based on a hybrid assembly strategy.</title>
        <authorList>
            <person name="Rupp O."/>
            <person name="MacDonald M.L."/>
            <person name="Li S."/>
            <person name="Dhiman H."/>
            <person name="Polson S."/>
            <person name="Griep S."/>
            <person name="Heffner K."/>
            <person name="Hernandez I."/>
            <person name="Brinkrolf K."/>
            <person name="Jadhav V."/>
            <person name="Samoudi M."/>
            <person name="Hao H."/>
            <person name="Kingham B."/>
            <person name="Goesmann A."/>
            <person name="Betenbaugh M.J."/>
            <person name="Lewis N.E."/>
            <person name="Borth N."/>
            <person name="Lee K.H."/>
        </authorList>
    </citation>
    <scope>NUCLEOTIDE SEQUENCE [LARGE SCALE GENOMIC DNA]</scope>
    <source>
        <strain evidence="14">17A/GY</strain>
    </source>
</reference>
<dbReference type="InterPro" id="IPR013083">
    <property type="entry name" value="Znf_RING/FYVE/PHD"/>
</dbReference>
<name>A0A9J7GPU1_CRIGR</name>
<dbReference type="GO" id="GO:0031491">
    <property type="term" value="F:nucleosome binding"/>
    <property type="evidence" value="ECO:0007669"/>
    <property type="project" value="TreeGrafter"/>
</dbReference>
<reference evidence="14" key="2">
    <citation type="journal article" date="2020" name="Biotechnol. Bioeng.">
        <title>Chromosome-scale scaffolds for the Chinese hamster reference genome assembly to facilitate the study of the CHO epigenome.</title>
        <authorList>
            <person name="Hilliard W."/>
            <person name="MacDonald M."/>
            <person name="Lee K.H."/>
        </authorList>
    </citation>
    <scope>NUCLEOTIDE SEQUENCE [LARGE SCALE GENOMIC DNA]</scope>
    <source>
        <strain evidence="14">17A/GY</strain>
    </source>
</reference>
<evidence type="ECO:0000256" key="3">
    <source>
        <dbReference type="ARBA" id="ARBA00012483"/>
    </source>
</evidence>
<dbReference type="GeneID" id="103159657"/>
<feature type="compositionally biased region" description="Basic and acidic residues" evidence="12">
    <location>
        <begin position="221"/>
        <end position="236"/>
    </location>
</feature>
<organism evidence="14 15">
    <name type="scientific">Cricetulus griseus</name>
    <name type="common">Chinese hamster</name>
    <name type="synonym">Cricetulus barabensis griseus</name>
    <dbReference type="NCBI Taxonomy" id="10029"/>
    <lineage>
        <taxon>Eukaryota</taxon>
        <taxon>Metazoa</taxon>
        <taxon>Chordata</taxon>
        <taxon>Craniata</taxon>
        <taxon>Vertebrata</taxon>
        <taxon>Euteleostomi</taxon>
        <taxon>Mammalia</taxon>
        <taxon>Eutheria</taxon>
        <taxon>Euarchontoglires</taxon>
        <taxon>Glires</taxon>
        <taxon>Rodentia</taxon>
        <taxon>Myomorpha</taxon>
        <taxon>Muroidea</taxon>
        <taxon>Cricetidae</taxon>
        <taxon>Cricetinae</taxon>
        <taxon>Cricetulus</taxon>
    </lineage>
</organism>
<dbReference type="PANTHER" id="PTHR23328:SF1">
    <property type="entry name" value="E3 UBIQUITIN-PROTEIN LIGASE RNF168"/>
    <property type="match status" value="1"/>
</dbReference>
<feature type="domain" description="RING-type" evidence="13">
    <location>
        <begin position="16"/>
        <end position="55"/>
    </location>
</feature>
<dbReference type="PANTHER" id="PTHR23328">
    <property type="entry name" value="RING-TYPE DOMAIN-CONTAINING PROTEIN"/>
    <property type="match status" value="1"/>
</dbReference>
<evidence type="ECO:0000256" key="6">
    <source>
        <dbReference type="ARBA" id="ARBA00022763"/>
    </source>
</evidence>
<evidence type="ECO:0000259" key="13">
    <source>
        <dbReference type="PROSITE" id="PS50089"/>
    </source>
</evidence>
<evidence type="ECO:0000256" key="7">
    <source>
        <dbReference type="ARBA" id="ARBA00022771"/>
    </source>
</evidence>
<dbReference type="GO" id="GO:0005634">
    <property type="term" value="C:nucleus"/>
    <property type="evidence" value="ECO:0007669"/>
    <property type="project" value="UniProtKB-SubCell"/>
</dbReference>
<feature type="region of interest" description="Disordered" evidence="12">
    <location>
        <begin position="421"/>
        <end position="449"/>
    </location>
</feature>
<keyword evidence="10" id="KW-0539">Nucleus</keyword>
<sequence>MALSKTQPLSLEDCQCLLCMEFLIEPVTLPCTHTMCKSCFKALLRKTFLSCPFCRTWVSSWARNHTHINSLINKELWERIQAQYPEECRRRAPGEELPSLPLSDAMPVRVLSNPGELRKEYEEEMMRLEAERQATEEKQTRASQEYIKHLLAQEVEEEKIWAEKLRLEEQRLRKEEEAKKLSMDEPATSPRKKKSKQKHCDNVPKFHLPQSWLQSASQFDTVKDGKKTSVKTDSDWKSPTGQGKKTEENMLAATVSRSPEIPNQATVKPYYPLFYGYDVEVGTLENEAAKPSCSNHNLYVPPKNIKPKQATAHSSAETESGSSASGVTEEIGNSTTEAKGEMSHPSSSKHTSKRKNRESPTKAGGEPATCEMPPKSSSDEVETQLLITKRLIDLENMYFEKHQQEKQDRLFALELQRMLDEEERGMRSGKSACSPDTSAKGESSKDKAI</sequence>
<proteinExistence type="predicted"/>
<dbReference type="GO" id="GO:0035861">
    <property type="term" value="C:site of double-strand break"/>
    <property type="evidence" value="ECO:0007669"/>
    <property type="project" value="TreeGrafter"/>
</dbReference>
<evidence type="ECO:0000256" key="12">
    <source>
        <dbReference type="SAM" id="MobiDB-lite"/>
    </source>
</evidence>